<dbReference type="Pfam" id="PF03106">
    <property type="entry name" value="WRKY"/>
    <property type="match status" value="1"/>
</dbReference>
<evidence type="ECO:0000313" key="10">
    <source>
        <dbReference type="EMBL" id="MED6206979.1"/>
    </source>
</evidence>
<dbReference type="InterPro" id="IPR032675">
    <property type="entry name" value="LRR_dom_sf"/>
</dbReference>
<dbReference type="InterPro" id="IPR057135">
    <property type="entry name" value="At4g27190-like_LRR"/>
</dbReference>
<dbReference type="SMART" id="SM00369">
    <property type="entry name" value="LRR_TYP"/>
    <property type="match status" value="2"/>
</dbReference>
<keyword evidence="2" id="KW-0433">Leucine-rich repeat</keyword>
<keyword evidence="6" id="KW-0238">DNA-binding</keyword>
<dbReference type="SUPFAM" id="SSF118290">
    <property type="entry name" value="WRKY DNA-binding domain"/>
    <property type="match status" value="1"/>
</dbReference>
<evidence type="ECO:0000256" key="1">
    <source>
        <dbReference type="ARBA" id="ARBA00004123"/>
    </source>
</evidence>
<dbReference type="SUPFAM" id="SSF52058">
    <property type="entry name" value="L domain-like"/>
    <property type="match status" value="1"/>
</dbReference>
<keyword evidence="3" id="KW-0677">Repeat</keyword>
<dbReference type="PANTHER" id="PTHR33463:SF179">
    <property type="entry name" value="NB-ARC DOMAIN-CONTAINING PROTEIN"/>
    <property type="match status" value="1"/>
</dbReference>
<evidence type="ECO:0000256" key="2">
    <source>
        <dbReference type="ARBA" id="ARBA00022614"/>
    </source>
</evidence>
<dbReference type="PANTHER" id="PTHR33463">
    <property type="entry name" value="NB-ARC DOMAIN-CONTAINING PROTEIN-RELATED"/>
    <property type="match status" value="1"/>
</dbReference>
<dbReference type="InterPro" id="IPR050905">
    <property type="entry name" value="Plant_NBS-LRR"/>
</dbReference>
<dbReference type="Proteomes" id="UP001341840">
    <property type="component" value="Unassembled WGS sequence"/>
</dbReference>
<gene>
    <name evidence="10" type="ORF">PIB30_031656</name>
</gene>
<comment type="caution">
    <text evidence="10">The sequence shown here is derived from an EMBL/GenBank/DDBJ whole genome shotgun (WGS) entry which is preliminary data.</text>
</comment>
<evidence type="ECO:0000256" key="4">
    <source>
        <dbReference type="ARBA" id="ARBA00022821"/>
    </source>
</evidence>
<protein>
    <recommendedName>
        <fullName evidence="9">WRKY domain-containing protein</fullName>
    </recommendedName>
</protein>
<evidence type="ECO:0000256" key="5">
    <source>
        <dbReference type="ARBA" id="ARBA00023015"/>
    </source>
</evidence>
<organism evidence="10 11">
    <name type="scientific">Stylosanthes scabra</name>
    <dbReference type="NCBI Taxonomy" id="79078"/>
    <lineage>
        <taxon>Eukaryota</taxon>
        <taxon>Viridiplantae</taxon>
        <taxon>Streptophyta</taxon>
        <taxon>Embryophyta</taxon>
        <taxon>Tracheophyta</taxon>
        <taxon>Spermatophyta</taxon>
        <taxon>Magnoliopsida</taxon>
        <taxon>eudicotyledons</taxon>
        <taxon>Gunneridae</taxon>
        <taxon>Pentapetalae</taxon>
        <taxon>rosids</taxon>
        <taxon>fabids</taxon>
        <taxon>Fabales</taxon>
        <taxon>Fabaceae</taxon>
        <taxon>Papilionoideae</taxon>
        <taxon>50 kb inversion clade</taxon>
        <taxon>dalbergioids sensu lato</taxon>
        <taxon>Dalbergieae</taxon>
        <taxon>Pterocarpus clade</taxon>
        <taxon>Stylosanthes</taxon>
    </lineage>
</organism>
<comment type="subcellular location">
    <subcellularLocation>
        <location evidence="1">Nucleus</location>
    </subcellularLocation>
</comment>
<dbReference type="EMBL" id="JASCZI010241792">
    <property type="protein sequence ID" value="MED6206979.1"/>
    <property type="molecule type" value="Genomic_DNA"/>
</dbReference>
<keyword evidence="5" id="KW-0805">Transcription regulation</keyword>
<keyword evidence="11" id="KW-1185">Reference proteome</keyword>
<evidence type="ECO:0000256" key="8">
    <source>
        <dbReference type="ARBA" id="ARBA00023242"/>
    </source>
</evidence>
<keyword evidence="4" id="KW-0611">Plant defense</keyword>
<dbReference type="InterPro" id="IPR003657">
    <property type="entry name" value="WRKY_dom"/>
</dbReference>
<dbReference type="PROSITE" id="PS50811">
    <property type="entry name" value="WRKY"/>
    <property type="match status" value="1"/>
</dbReference>
<evidence type="ECO:0000313" key="11">
    <source>
        <dbReference type="Proteomes" id="UP001341840"/>
    </source>
</evidence>
<evidence type="ECO:0000256" key="7">
    <source>
        <dbReference type="ARBA" id="ARBA00023163"/>
    </source>
</evidence>
<keyword evidence="7" id="KW-0804">Transcription</keyword>
<reference evidence="10 11" key="1">
    <citation type="journal article" date="2023" name="Plants (Basel)">
        <title>Bridging the Gap: Combining Genomics and Transcriptomics Approaches to Understand Stylosanthes scabra, an Orphan Legume from the Brazilian Caatinga.</title>
        <authorList>
            <person name="Ferreira-Neto J.R.C."/>
            <person name="da Silva M.D."/>
            <person name="Binneck E."/>
            <person name="de Melo N.F."/>
            <person name="da Silva R.H."/>
            <person name="de Melo A.L.T.M."/>
            <person name="Pandolfi V."/>
            <person name="Bustamante F.O."/>
            <person name="Brasileiro-Vidal A.C."/>
            <person name="Benko-Iseppon A.M."/>
        </authorList>
    </citation>
    <scope>NUCLEOTIDE SEQUENCE [LARGE SCALE GENOMIC DNA]</scope>
    <source>
        <tissue evidence="10">Leaves</tissue>
    </source>
</reference>
<evidence type="ECO:0000256" key="3">
    <source>
        <dbReference type="ARBA" id="ARBA00022737"/>
    </source>
</evidence>
<proteinExistence type="predicted"/>
<evidence type="ECO:0000256" key="6">
    <source>
        <dbReference type="ARBA" id="ARBA00023125"/>
    </source>
</evidence>
<evidence type="ECO:0000259" key="9">
    <source>
        <dbReference type="PROSITE" id="PS50811"/>
    </source>
</evidence>
<dbReference type="Pfam" id="PF23598">
    <property type="entry name" value="LRR_14"/>
    <property type="match status" value="1"/>
</dbReference>
<accession>A0ABU6YAI5</accession>
<sequence length="1197" mass="135827">MSKAGDSPKMKSEAGEFPKMEVKPFNILISDTDEFLKKEKSVFPKMELEAGDFSKTELKPLSILKTEPGEFPKKEPLDISMRMAKFFGKTKSEGISASKTSTLQRLKSLLPPLESKISLRRKKDLMNLLCSYSLDARLIYDDFKSSPYDERRLLLKLEAFLPKEIIRDAENGDRYGSSFGFGVADLNFIPEAILHMAADLAVHQLIQTLISICKNENPCHIKCIRLSTRSDVEKRTVLTKVSAALNDKHHALDILNSFRGPLTIDASRYPTSETEKELKQHICQLLQLSTIEDDDILCTRQIEDEMSRSGYLVILVDRDGEEIVDPQNLGLWGTLLSGVLVFITSDSPASQQNKGGSTDWLVDLEIRTNEHLLPWVVFCHNVGKEFVYSSNAILTTAQRIVEECGCHLHAILLVAKWLKNHQDVRNWELSLLKLQCADPLHDIHNFHGLNSIIINAFLNLIWDEMNKTQRNFLLTCLIIPKIREGMVDDELMNHWMSSLFVDAGETEKILRQLVENSIFLQFNGVGGRYIWLPEETYQMLERLYTSYPLFIEKSNIGLTEPPNTDKWPNAVRIELAGNKISELPQSPDCPELKVLMLQSNADLTKIPSSFFVHMPLLCILNLSYTSVRELPRSLFFLGQLRELYLKGCECIMKLPPEIGNLEKLEKLDLDETQITHLPKEVQKLTNMQSLTLCFYEYHAKKNKPYSCSTIIPSGVLSKLKRLEHLCIGVNPDDERWNENVQVILPEIFGLECLQTLSIYIPQLELLKLIPAHIFELDFRFIVGRHRQRIISSIPPATDVEFRQSDCSLKFVKGEGVPDEIKMVLRHSKALYLDRHFTLKSLSEFEMKNIEQLRVCILAECKEMLTIGGGGAAKEDADMLPHLLFLSLFHMKNLRSIWEGPTPPCSSFGMLQSLSLQSCPKLTTLFSLDFLGNFSLLKELIVNDCPKLSTLISCGSSKHIAHTFLPKLSKLLLLHLPELTSISSGLHIGPVLKKIAFYDCPKLCSLSDNELVSKELTVIKGETSWWKNLEGRRLKFEKIFSPIHEEADMMTQLGTLEYDDDNNSGSGGSMGAPLQPTGDATPLSLNSLALSGKDFQKHSLPMWHIETGHSMEYDGYMWRKYGKKDILGEVHQRSYYRCINQKVGGCPAKKKIQRIQDEPPLYRITYKGLHTCGAPSLNVDFVCFSPTNYTNPHISSNQ</sequence>
<keyword evidence="8" id="KW-0539">Nucleus</keyword>
<dbReference type="Gene3D" id="2.20.25.80">
    <property type="entry name" value="WRKY domain"/>
    <property type="match status" value="1"/>
</dbReference>
<feature type="domain" description="WRKY" evidence="9">
    <location>
        <begin position="1106"/>
        <end position="1174"/>
    </location>
</feature>
<dbReference type="Gene3D" id="3.80.10.10">
    <property type="entry name" value="Ribonuclease Inhibitor"/>
    <property type="match status" value="2"/>
</dbReference>
<dbReference type="InterPro" id="IPR003591">
    <property type="entry name" value="Leu-rich_rpt_typical-subtyp"/>
</dbReference>
<name>A0ABU6YAI5_9FABA</name>
<dbReference type="SMART" id="SM00774">
    <property type="entry name" value="WRKY"/>
    <property type="match status" value="1"/>
</dbReference>
<dbReference type="InterPro" id="IPR055414">
    <property type="entry name" value="LRR_R13L4/SHOC2-like"/>
</dbReference>
<dbReference type="Pfam" id="PF23247">
    <property type="entry name" value="LRR_RPS2"/>
    <property type="match status" value="1"/>
</dbReference>
<dbReference type="InterPro" id="IPR036576">
    <property type="entry name" value="WRKY_dom_sf"/>
</dbReference>